<proteinExistence type="predicted"/>
<dbReference type="InterPro" id="IPR050267">
    <property type="entry name" value="Anti-sigma-factor_SerPK"/>
</dbReference>
<dbReference type="GO" id="GO:0005524">
    <property type="term" value="F:ATP binding"/>
    <property type="evidence" value="ECO:0007669"/>
    <property type="project" value="UniProtKB-KW"/>
</dbReference>
<feature type="domain" description="Histidine kinase/HSP90-like ATPase" evidence="2">
    <location>
        <begin position="23"/>
        <end position="120"/>
    </location>
</feature>
<keyword evidence="1" id="KW-0418">Kinase</keyword>
<sequence>MAADTPAEPCPGEERWEYTLHIPHDARAIGIARSTLHAVLVRYGLPELLDVATLLATELVTNAYLHSGGPASLRLRCSGGRLRLGVWDTDPTPPAGADQVPVADRESGRGLLLVNACADAWGWFLLGDDIFGARGKFVWCELNIKPDPEYWDVAA</sequence>
<dbReference type="SUPFAM" id="SSF55874">
    <property type="entry name" value="ATPase domain of HSP90 chaperone/DNA topoisomerase II/histidine kinase"/>
    <property type="match status" value="1"/>
</dbReference>
<dbReference type="CDD" id="cd16936">
    <property type="entry name" value="HATPase_RsbW-like"/>
    <property type="match status" value="1"/>
</dbReference>
<evidence type="ECO:0000256" key="1">
    <source>
        <dbReference type="ARBA" id="ARBA00022527"/>
    </source>
</evidence>
<dbReference type="EMBL" id="JAVREQ010000001">
    <property type="protein sequence ID" value="MDT0377619.1"/>
    <property type="molecule type" value="Genomic_DNA"/>
</dbReference>
<reference evidence="4" key="1">
    <citation type="submission" date="2023-07" db="EMBL/GenBank/DDBJ databases">
        <title>30 novel species of actinomycetes from the DSMZ collection.</title>
        <authorList>
            <person name="Nouioui I."/>
        </authorList>
    </citation>
    <scope>NUCLEOTIDE SEQUENCE [LARGE SCALE GENOMIC DNA]</scope>
    <source>
        <strain evidence="4">DSM 42041</strain>
    </source>
</reference>
<dbReference type="PANTHER" id="PTHR35526:SF3">
    <property type="entry name" value="ANTI-SIGMA-F FACTOR RSBW"/>
    <property type="match status" value="1"/>
</dbReference>
<dbReference type="Proteomes" id="UP001183414">
    <property type="component" value="Unassembled WGS sequence"/>
</dbReference>
<keyword evidence="4" id="KW-1185">Reference proteome</keyword>
<dbReference type="Gene3D" id="3.30.565.10">
    <property type="entry name" value="Histidine kinase-like ATPase, C-terminal domain"/>
    <property type="match status" value="1"/>
</dbReference>
<evidence type="ECO:0000259" key="2">
    <source>
        <dbReference type="Pfam" id="PF13581"/>
    </source>
</evidence>
<protein>
    <submittedName>
        <fullName evidence="3">ATP-binding protein</fullName>
    </submittedName>
</protein>
<evidence type="ECO:0000313" key="4">
    <source>
        <dbReference type="Proteomes" id="UP001183414"/>
    </source>
</evidence>
<keyword evidence="1" id="KW-0808">Transferase</keyword>
<organism evidence="3 4">
    <name type="scientific">Streptomyces hazeniae</name>
    <dbReference type="NCBI Taxonomy" id="3075538"/>
    <lineage>
        <taxon>Bacteria</taxon>
        <taxon>Bacillati</taxon>
        <taxon>Actinomycetota</taxon>
        <taxon>Actinomycetes</taxon>
        <taxon>Kitasatosporales</taxon>
        <taxon>Streptomycetaceae</taxon>
        <taxon>Streptomyces</taxon>
    </lineage>
</organism>
<keyword evidence="3" id="KW-0067">ATP-binding</keyword>
<dbReference type="RefSeq" id="WP_311671564.1">
    <property type="nucleotide sequence ID" value="NZ_JAVREQ010000001.1"/>
</dbReference>
<gene>
    <name evidence="3" type="ORF">RM572_02375</name>
</gene>
<keyword evidence="3" id="KW-0547">Nucleotide-binding</keyword>
<evidence type="ECO:0000313" key="3">
    <source>
        <dbReference type="EMBL" id="MDT0377619.1"/>
    </source>
</evidence>
<comment type="caution">
    <text evidence="3">The sequence shown here is derived from an EMBL/GenBank/DDBJ whole genome shotgun (WGS) entry which is preliminary data.</text>
</comment>
<dbReference type="Pfam" id="PF13581">
    <property type="entry name" value="HATPase_c_2"/>
    <property type="match status" value="1"/>
</dbReference>
<accession>A0ABU2NKW2</accession>
<dbReference type="InterPro" id="IPR003594">
    <property type="entry name" value="HATPase_dom"/>
</dbReference>
<keyword evidence="1" id="KW-0723">Serine/threonine-protein kinase</keyword>
<dbReference type="PANTHER" id="PTHR35526">
    <property type="entry name" value="ANTI-SIGMA-F FACTOR RSBW-RELATED"/>
    <property type="match status" value="1"/>
</dbReference>
<name>A0ABU2NKW2_9ACTN</name>
<dbReference type="InterPro" id="IPR036890">
    <property type="entry name" value="HATPase_C_sf"/>
</dbReference>